<reference evidence="2" key="1">
    <citation type="submission" date="2005-09" db="EMBL/GenBank/DDBJ databases">
        <authorList>
            <person name="Mural R.J."/>
            <person name="Li P.W."/>
            <person name="Adams M.D."/>
            <person name="Amanatides P.G."/>
            <person name="Baden-Tillson H."/>
            <person name="Barnstead M."/>
            <person name="Chin S.H."/>
            <person name="Dew I."/>
            <person name="Evans C.A."/>
            <person name="Ferriera S."/>
            <person name="Flanigan M."/>
            <person name="Fosler C."/>
            <person name="Glodek A."/>
            <person name="Gu Z."/>
            <person name="Holt R.A."/>
            <person name="Jennings D."/>
            <person name="Kraft C.L."/>
            <person name="Lu F."/>
            <person name="Nguyen T."/>
            <person name="Nusskern D.R."/>
            <person name="Pfannkoch C.M."/>
            <person name="Sitter C."/>
            <person name="Sutton G.G."/>
            <person name="Venter J.C."/>
            <person name="Wang Z."/>
            <person name="Woodage T."/>
            <person name="Zheng X.H."/>
            <person name="Zhong F."/>
        </authorList>
    </citation>
    <scope>NUCLEOTIDE SEQUENCE [LARGE SCALE GENOMIC DNA]</scope>
    <source>
        <strain>BN</strain>
        <strain evidence="2">Sprague-Dawley</strain>
    </source>
</reference>
<evidence type="ECO:0000313" key="2">
    <source>
        <dbReference type="Proteomes" id="UP000234681"/>
    </source>
</evidence>
<dbReference type="EMBL" id="CH473998">
    <property type="protein sequence ID" value="EDL97794.1"/>
    <property type="molecule type" value="Genomic_DNA"/>
</dbReference>
<accession>A6JRK2</accession>
<evidence type="ECO:0000313" key="1">
    <source>
        <dbReference type="EMBL" id="EDL97794.1"/>
    </source>
</evidence>
<gene>
    <name evidence="1" type="ORF">rCG_53438</name>
</gene>
<dbReference type="Proteomes" id="UP000234681">
    <property type="component" value="Chromosome 5"/>
</dbReference>
<proteinExistence type="predicted"/>
<name>A6JRK2_RAT</name>
<dbReference type="AlphaFoldDB" id="A6JRK2"/>
<protein>
    <submittedName>
        <fullName evidence="1">RCG53438</fullName>
    </submittedName>
</protein>
<feature type="non-terminal residue" evidence="1">
    <location>
        <position position="42"/>
    </location>
</feature>
<organism evidence="1 2">
    <name type="scientific">Rattus norvegicus</name>
    <name type="common">Rat</name>
    <dbReference type="NCBI Taxonomy" id="10116"/>
    <lineage>
        <taxon>Eukaryota</taxon>
        <taxon>Metazoa</taxon>
        <taxon>Chordata</taxon>
        <taxon>Craniata</taxon>
        <taxon>Vertebrata</taxon>
        <taxon>Euteleostomi</taxon>
        <taxon>Mammalia</taxon>
        <taxon>Eutheria</taxon>
        <taxon>Euarchontoglires</taxon>
        <taxon>Glires</taxon>
        <taxon>Rodentia</taxon>
        <taxon>Myomorpha</taxon>
        <taxon>Muroidea</taxon>
        <taxon>Muridae</taxon>
        <taxon>Murinae</taxon>
        <taxon>Rattus</taxon>
    </lineage>
</organism>
<sequence length="42" mass="4763">MHIEGSCLQAKQKDPLETKPADTLVLDFCPLKLQKNKILLLK</sequence>